<dbReference type="Gene3D" id="3.60.10.10">
    <property type="entry name" value="Endonuclease/exonuclease/phosphatase"/>
    <property type="match status" value="1"/>
</dbReference>
<feature type="binding site" evidence="6">
    <location>
        <position position="10"/>
    </location>
    <ligand>
        <name>Mg(2+)</name>
        <dbReference type="ChEBI" id="CHEBI:18420"/>
        <label>1</label>
    </ligand>
</feature>
<dbReference type="GO" id="GO:0008311">
    <property type="term" value="F:double-stranded DNA 3'-5' DNA exonuclease activity"/>
    <property type="evidence" value="ECO:0007669"/>
    <property type="project" value="InterPro"/>
</dbReference>
<proteinExistence type="inferred from homology"/>
<keyword evidence="3" id="KW-0378">Hydrolase</keyword>
<organism evidence="9 10">
    <name type="scientific">Arachnia propionica</name>
    <dbReference type="NCBI Taxonomy" id="1750"/>
    <lineage>
        <taxon>Bacteria</taxon>
        <taxon>Bacillati</taxon>
        <taxon>Actinomycetota</taxon>
        <taxon>Actinomycetes</taxon>
        <taxon>Propionibacteriales</taxon>
        <taxon>Propionibacteriaceae</taxon>
        <taxon>Arachnia</taxon>
    </lineage>
</organism>
<protein>
    <submittedName>
        <fullName evidence="9">Exodeoxyribonuclease III</fullName>
    </submittedName>
</protein>
<feature type="binding site" evidence="6">
    <location>
        <position position="38"/>
    </location>
    <ligand>
        <name>Mg(2+)</name>
        <dbReference type="ChEBI" id="CHEBI:18420"/>
        <label>1</label>
    </ligand>
</feature>
<dbReference type="GO" id="GO:0046872">
    <property type="term" value="F:metal ion binding"/>
    <property type="evidence" value="ECO:0007669"/>
    <property type="project" value="UniProtKB-KW"/>
</dbReference>
<evidence type="ECO:0000313" key="10">
    <source>
        <dbReference type="Proteomes" id="UP000280819"/>
    </source>
</evidence>
<feature type="site" description="Transition state stabilizer" evidence="7">
    <location>
        <position position="191"/>
    </location>
</feature>
<dbReference type="InterPro" id="IPR036691">
    <property type="entry name" value="Endo/exonu/phosph_ase_sf"/>
</dbReference>
<reference evidence="9 10" key="1">
    <citation type="submission" date="2018-11" db="EMBL/GenBank/DDBJ databases">
        <title>Genomes From Bacteria Associated with the Canine Oral Cavity: a Test Case for Automated Genome-Based Taxonomic Assignment.</title>
        <authorList>
            <person name="Coil D.A."/>
            <person name="Jospin G."/>
            <person name="Darling A.E."/>
            <person name="Wallis C."/>
            <person name="Davis I.J."/>
            <person name="Harris S."/>
            <person name="Eisen J.A."/>
            <person name="Holcombe L.J."/>
            <person name="O'Flynn C."/>
        </authorList>
    </citation>
    <scope>NUCLEOTIDE SEQUENCE [LARGE SCALE GENOMIC DNA]</scope>
    <source>
        <strain evidence="9 10">OH887_COT-365</strain>
    </source>
</reference>
<name>A0A3P1TBV8_9ACTN</name>
<feature type="binding site" evidence="6">
    <location>
        <position position="291"/>
    </location>
    <ligand>
        <name>Mg(2+)</name>
        <dbReference type="ChEBI" id="CHEBI:18420"/>
        <label>1</label>
    </ligand>
</feature>
<evidence type="ECO:0000256" key="6">
    <source>
        <dbReference type="PIRSR" id="PIRSR604808-2"/>
    </source>
</evidence>
<dbReference type="OrthoDB" id="9803914at2"/>
<feature type="binding site" evidence="6">
    <location>
        <position position="189"/>
    </location>
    <ligand>
        <name>Mg(2+)</name>
        <dbReference type="ChEBI" id="CHEBI:18420"/>
        <label>1</label>
    </ligand>
</feature>
<dbReference type="RefSeq" id="WP_124843396.1">
    <property type="nucleotide sequence ID" value="NZ_JAUNKP010000007.1"/>
</dbReference>
<gene>
    <name evidence="9" type="ORF">EII34_04555</name>
</gene>
<dbReference type="InterPro" id="IPR004808">
    <property type="entry name" value="AP_endonuc_1"/>
</dbReference>
<keyword evidence="2 6" id="KW-0479">Metal-binding</keyword>
<dbReference type="PANTHER" id="PTHR43250">
    <property type="entry name" value="EXODEOXYRIBONUCLEASE III"/>
    <property type="match status" value="1"/>
</dbReference>
<dbReference type="PROSITE" id="PS51435">
    <property type="entry name" value="AP_NUCLEASE_F1_4"/>
    <property type="match status" value="1"/>
</dbReference>
<comment type="caution">
    <text evidence="9">The sequence shown here is derived from an EMBL/GenBank/DDBJ whole genome shotgun (WGS) entry which is preliminary data.</text>
</comment>
<dbReference type="AlphaFoldDB" id="A0A3P1TBV8"/>
<feature type="active site" description="Proton donor/acceptor" evidence="5">
    <location>
        <position position="189"/>
    </location>
</feature>
<keyword evidence="6" id="KW-0464">Manganese</keyword>
<comment type="cofactor">
    <cofactor evidence="6">
        <name>Mg(2+)</name>
        <dbReference type="ChEBI" id="CHEBI:18420"/>
    </cofactor>
    <cofactor evidence="6">
        <name>Mn(2+)</name>
        <dbReference type="ChEBI" id="CHEBI:29035"/>
    </cofactor>
    <text evidence="6">Probably binds two magnesium or manganese ions per subunit.</text>
</comment>
<feature type="domain" description="Endonuclease/exonuclease/phosphatase" evidence="8">
    <location>
        <begin position="7"/>
        <end position="292"/>
    </location>
</feature>
<dbReference type="Proteomes" id="UP000280819">
    <property type="component" value="Unassembled WGS sequence"/>
</dbReference>
<evidence type="ECO:0000313" key="9">
    <source>
        <dbReference type="EMBL" id="RRD05963.1"/>
    </source>
</evidence>
<evidence type="ECO:0000256" key="5">
    <source>
        <dbReference type="PIRSR" id="PIRSR604808-1"/>
    </source>
</evidence>
<evidence type="ECO:0000256" key="1">
    <source>
        <dbReference type="ARBA" id="ARBA00007092"/>
    </source>
</evidence>
<dbReference type="SUPFAM" id="SSF56219">
    <property type="entry name" value="DNase I-like"/>
    <property type="match status" value="1"/>
</dbReference>
<evidence type="ECO:0000256" key="7">
    <source>
        <dbReference type="PIRSR" id="PIRSR604808-3"/>
    </source>
</evidence>
<evidence type="ECO:0000256" key="3">
    <source>
        <dbReference type="ARBA" id="ARBA00022801"/>
    </source>
</evidence>
<feature type="active site" evidence="5">
    <location>
        <position position="134"/>
    </location>
</feature>
<comment type="similarity">
    <text evidence="1">Belongs to the DNA repair enzymes AP/ExoA family.</text>
</comment>
<dbReference type="Pfam" id="PF03372">
    <property type="entry name" value="Exo_endo_phos"/>
    <property type="match status" value="1"/>
</dbReference>
<keyword evidence="4 6" id="KW-0460">Magnesium</keyword>
<dbReference type="PANTHER" id="PTHR43250:SF2">
    <property type="entry name" value="EXODEOXYRIBONUCLEASE III"/>
    <property type="match status" value="1"/>
</dbReference>
<accession>A0A3P1TBV8</accession>
<dbReference type="InterPro" id="IPR005135">
    <property type="entry name" value="Endo/exonuclease/phosphatase"/>
</dbReference>
<feature type="site" description="Important for catalytic activity" evidence="7">
    <location>
        <position position="262"/>
    </location>
</feature>
<evidence type="ECO:0000259" key="8">
    <source>
        <dbReference type="Pfam" id="PF03372"/>
    </source>
</evidence>
<dbReference type="NCBIfam" id="TIGR00633">
    <property type="entry name" value="xth"/>
    <property type="match status" value="1"/>
</dbReference>
<feature type="binding site" evidence="6">
    <location>
        <position position="191"/>
    </location>
    <ligand>
        <name>Mg(2+)</name>
        <dbReference type="ChEBI" id="CHEBI:18420"/>
        <label>1</label>
    </ligand>
</feature>
<sequence length="305" mass="34212">MNSLRLISHNVNGIRAALRRGLHTMWESERPDVICLQEVRCKVTDLPAGTFDGYHTAWAPAAQAGRNGVAILTRDVPERIATLSGEAAVVSPDGVIESTEVDTVTNRDLAPFATEGRYIEVDLADAPVRVASLYLPKGAVPEHHARRPEDADTPKYERKMTFMAGLSRYLKVARRQAADTGREYVIVGDFNIANTKLDLKNWRSNQRTDGFLPEEREWFTEQLGPRTLVDVVRQHHPDQDGPYSWWSWRGQAFANDSGWRIDYHLATPGLAASATRATSLREADYDSRISDHCPVVVDYDLTRLS</sequence>
<dbReference type="EMBL" id="RQZG01000004">
    <property type="protein sequence ID" value="RRD05963.1"/>
    <property type="molecule type" value="Genomic_DNA"/>
</dbReference>
<feature type="active site" description="Proton acceptor" evidence="5">
    <location>
        <position position="292"/>
    </location>
</feature>
<evidence type="ECO:0000256" key="2">
    <source>
        <dbReference type="ARBA" id="ARBA00022723"/>
    </source>
</evidence>
<dbReference type="GO" id="GO:0006281">
    <property type="term" value="P:DNA repair"/>
    <property type="evidence" value="ECO:0007669"/>
    <property type="project" value="InterPro"/>
</dbReference>
<feature type="binding site" evidence="6">
    <location>
        <position position="292"/>
    </location>
    <ligand>
        <name>Mg(2+)</name>
        <dbReference type="ChEBI" id="CHEBI:18420"/>
        <label>1</label>
    </ligand>
</feature>
<dbReference type="InterPro" id="IPR037493">
    <property type="entry name" value="ExoIII-like"/>
</dbReference>
<feature type="site" description="Interaction with DNA substrate" evidence="7">
    <location>
        <position position="292"/>
    </location>
</feature>
<evidence type="ECO:0000256" key="4">
    <source>
        <dbReference type="ARBA" id="ARBA00022842"/>
    </source>
</evidence>